<evidence type="ECO:0000313" key="9">
    <source>
        <dbReference type="EMBL" id="MDZ8118166.1"/>
    </source>
</evidence>
<evidence type="ECO:0000256" key="5">
    <source>
        <dbReference type="ARBA" id="ARBA00022692"/>
    </source>
</evidence>
<keyword evidence="5 8" id="KW-0812">Transmembrane</keyword>
<keyword evidence="7 8" id="KW-0472">Membrane</keyword>
<dbReference type="Gene3D" id="1.10.3470.10">
    <property type="entry name" value="ABC transporter involved in vitamin B12 uptake, BtuC"/>
    <property type="match status" value="1"/>
</dbReference>
<dbReference type="SUPFAM" id="SSF81345">
    <property type="entry name" value="ABC transporter involved in vitamin B12 uptake, BtuC"/>
    <property type="match status" value="1"/>
</dbReference>
<protein>
    <submittedName>
        <fullName evidence="9">Iron ABC transporter permease</fullName>
    </submittedName>
</protein>
<comment type="caution">
    <text evidence="9">The sequence shown here is derived from an EMBL/GenBank/DDBJ whole genome shotgun (WGS) entry which is preliminary data.</text>
</comment>
<keyword evidence="10" id="KW-1185">Reference proteome</keyword>
<feature type="transmembrane region" description="Helical" evidence="8">
    <location>
        <begin position="279"/>
        <end position="298"/>
    </location>
</feature>
<comment type="subcellular location">
    <subcellularLocation>
        <location evidence="1">Cell membrane</location>
        <topology evidence="1">Multi-pass membrane protein</topology>
    </subcellularLocation>
</comment>
<evidence type="ECO:0000313" key="10">
    <source>
        <dbReference type="Proteomes" id="UP001290861"/>
    </source>
</evidence>
<feature type="transmembrane region" description="Helical" evidence="8">
    <location>
        <begin position="147"/>
        <end position="170"/>
    </location>
</feature>
<gene>
    <name evidence="9" type="ORF">P9H32_05940</name>
</gene>
<dbReference type="EMBL" id="JARVCO010000007">
    <property type="protein sequence ID" value="MDZ8118166.1"/>
    <property type="molecule type" value="Genomic_DNA"/>
</dbReference>
<keyword evidence="6 8" id="KW-1133">Transmembrane helix</keyword>
<feature type="transmembrane region" description="Helical" evidence="8">
    <location>
        <begin position="190"/>
        <end position="210"/>
    </location>
</feature>
<dbReference type="InterPro" id="IPR037294">
    <property type="entry name" value="ABC_BtuC-like"/>
</dbReference>
<dbReference type="PANTHER" id="PTHR30472">
    <property type="entry name" value="FERRIC ENTEROBACTIN TRANSPORT SYSTEM PERMEASE PROTEIN"/>
    <property type="match status" value="1"/>
</dbReference>
<feature type="transmembrane region" description="Helical" evidence="8">
    <location>
        <begin position="88"/>
        <end position="109"/>
    </location>
</feature>
<evidence type="ECO:0000256" key="8">
    <source>
        <dbReference type="SAM" id="Phobius"/>
    </source>
</evidence>
<keyword evidence="3" id="KW-0813">Transport</keyword>
<organism evidence="9 10">
    <name type="scientific">Pontiella agarivorans</name>
    <dbReference type="NCBI Taxonomy" id="3038953"/>
    <lineage>
        <taxon>Bacteria</taxon>
        <taxon>Pseudomonadati</taxon>
        <taxon>Kiritimatiellota</taxon>
        <taxon>Kiritimatiellia</taxon>
        <taxon>Kiritimatiellales</taxon>
        <taxon>Pontiellaceae</taxon>
        <taxon>Pontiella</taxon>
    </lineage>
</organism>
<feature type="transmembrane region" description="Helical" evidence="8">
    <location>
        <begin position="115"/>
        <end position="135"/>
    </location>
</feature>
<evidence type="ECO:0000256" key="3">
    <source>
        <dbReference type="ARBA" id="ARBA00022448"/>
    </source>
</evidence>
<dbReference type="RefSeq" id="WP_322607965.1">
    <property type="nucleotide sequence ID" value="NZ_JARVCO010000007.1"/>
</dbReference>
<evidence type="ECO:0000256" key="2">
    <source>
        <dbReference type="ARBA" id="ARBA00007935"/>
    </source>
</evidence>
<feature type="transmembrane region" description="Helical" evidence="8">
    <location>
        <begin position="56"/>
        <end position="76"/>
    </location>
</feature>
<evidence type="ECO:0000256" key="6">
    <source>
        <dbReference type="ARBA" id="ARBA00022989"/>
    </source>
</evidence>
<dbReference type="Proteomes" id="UP001290861">
    <property type="component" value="Unassembled WGS sequence"/>
</dbReference>
<sequence>MNKNGKQIRWLCILAVLLVIAVLVAVSVGAVSIPVSALLSGQLDDLQHAVLFSIRIPRMLLGVIVGSALAVSGGAMQGLFRNPLADPGLIGITSGASLAVAVMIVLIGPTAGFPGIYGLSMAAFSGAIFTCFVIMRFARASQSVSVLYMLLAGIAVNAIAGSATGFLTYISDDQQLRTLTFWTMGSLANALWPTVIVSATCVVPATILIIRNARSLNMLMLGEEDAGYLGVDCDKLKNRLVIMIALAVGAGVAVSGFIGFVGLVVPHLIRLFIGPDHRILLPASALLGAAMLLAADTVSRTVVAPAEIPVGIITSLIGGPFFLWLLIRQYAGRAS</sequence>
<dbReference type="CDD" id="cd06550">
    <property type="entry name" value="TM_ABC_iron-siderophores_like"/>
    <property type="match status" value="1"/>
</dbReference>
<dbReference type="InterPro" id="IPR000522">
    <property type="entry name" value="ABC_transptr_permease_BtuC"/>
</dbReference>
<evidence type="ECO:0000256" key="4">
    <source>
        <dbReference type="ARBA" id="ARBA00022475"/>
    </source>
</evidence>
<dbReference type="PANTHER" id="PTHR30472:SF25">
    <property type="entry name" value="ABC TRANSPORTER PERMEASE PROTEIN MJ0876-RELATED"/>
    <property type="match status" value="1"/>
</dbReference>
<reference evidence="9 10" key="1">
    <citation type="journal article" date="2024" name="Appl. Environ. Microbiol.">
        <title>Pontiella agarivorans sp. nov., a novel marine anaerobic bacterium capable of degrading macroalgal polysaccharides and fixing nitrogen.</title>
        <authorList>
            <person name="Liu N."/>
            <person name="Kivenson V."/>
            <person name="Peng X."/>
            <person name="Cui Z."/>
            <person name="Lankiewicz T.S."/>
            <person name="Gosselin K.M."/>
            <person name="English C.J."/>
            <person name="Blair E.M."/>
            <person name="O'Malley M.A."/>
            <person name="Valentine D.L."/>
        </authorList>
    </citation>
    <scope>NUCLEOTIDE SEQUENCE [LARGE SCALE GENOMIC DNA]</scope>
    <source>
        <strain evidence="9 10">NLcol2</strain>
    </source>
</reference>
<feature type="transmembrane region" description="Helical" evidence="8">
    <location>
        <begin position="310"/>
        <end position="327"/>
    </location>
</feature>
<name>A0ABU5MW35_9BACT</name>
<evidence type="ECO:0000256" key="1">
    <source>
        <dbReference type="ARBA" id="ARBA00004651"/>
    </source>
</evidence>
<evidence type="ECO:0000256" key="7">
    <source>
        <dbReference type="ARBA" id="ARBA00023136"/>
    </source>
</evidence>
<proteinExistence type="inferred from homology"/>
<comment type="similarity">
    <text evidence="2">Belongs to the binding-protein-dependent transport system permease family. FecCD subfamily.</text>
</comment>
<keyword evidence="4" id="KW-1003">Cell membrane</keyword>
<accession>A0ABU5MW35</accession>
<dbReference type="Pfam" id="PF01032">
    <property type="entry name" value="FecCD"/>
    <property type="match status" value="1"/>
</dbReference>
<feature type="transmembrane region" description="Helical" evidence="8">
    <location>
        <begin position="240"/>
        <end position="273"/>
    </location>
</feature>